<organism evidence="1 2">
    <name type="scientific">Tepidiforma bonchosmolovskayae</name>
    <dbReference type="NCBI Taxonomy" id="2601677"/>
    <lineage>
        <taxon>Bacteria</taxon>
        <taxon>Bacillati</taxon>
        <taxon>Chloroflexota</taxon>
        <taxon>Tepidiformia</taxon>
        <taxon>Tepidiformales</taxon>
        <taxon>Tepidiformaceae</taxon>
        <taxon>Tepidiforma</taxon>
    </lineage>
</organism>
<name>A0ABX6C1L6_9CHLR</name>
<sequence>MAQTPTLTQAQLGTSAAAIVTAASGERLYISKVVVCNTAAGARTYSLWAVPPSQTAGNARALVLNRQLGASGSVTATEDVREVAGLVLDSGWSLQGAASVASSVTIHVQAVMIT</sequence>
<accession>A0ABX6C1L6</accession>
<protein>
    <recommendedName>
        <fullName evidence="3">Head decoration protein</fullName>
    </recommendedName>
</protein>
<gene>
    <name evidence="1" type="ORF">Tbon_02275</name>
</gene>
<reference evidence="1 2" key="1">
    <citation type="submission" date="2019-08" db="EMBL/GenBank/DDBJ databases">
        <authorList>
            <person name="Toschakov S.V."/>
        </authorList>
    </citation>
    <scope>NUCLEOTIDE SEQUENCE [LARGE SCALE GENOMIC DNA]</scope>
    <source>
        <strain evidence="1 2">3753O</strain>
    </source>
</reference>
<evidence type="ECO:0008006" key="3">
    <source>
        <dbReference type="Google" id="ProtNLM"/>
    </source>
</evidence>
<reference evidence="1 2" key="2">
    <citation type="submission" date="2019-10" db="EMBL/GenBank/DDBJ databases">
        <title>Thermopilla bonchosmolovskayae gen. nov., sp. nov., a moderately thermophilic Chloroflexi bacterium from a Chukotka hot spring (Arctic, Russia), representing a novel classis Thermopillaia, which include previously uncultivated lineage OLB14.</title>
        <authorList>
            <person name="Kochetkova T.V."/>
            <person name="Zayulina K.S."/>
            <person name="Zhigarkov V.S."/>
            <person name="Minaev N.V."/>
            <person name="Novikov A."/>
            <person name="Toshchakov S.V."/>
            <person name="Elcheninov A.G."/>
            <person name="Kublanov I.V."/>
        </authorList>
    </citation>
    <scope>NUCLEOTIDE SEQUENCE [LARGE SCALE GENOMIC DNA]</scope>
    <source>
        <strain evidence="1 2">3753O</strain>
    </source>
</reference>
<keyword evidence="2" id="KW-1185">Reference proteome</keyword>
<dbReference type="Proteomes" id="UP000326331">
    <property type="component" value="Chromosome"/>
</dbReference>
<evidence type="ECO:0000313" key="2">
    <source>
        <dbReference type="Proteomes" id="UP000326331"/>
    </source>
</evidence>
<proteinExistence type="predicted"/>
<evidence type="ECO:0000313" key="1">
    <source>
        <dbReference type="EMBL" id="QFG02170.1"/>
    </source>
</evidence>
<dbReference type="EMBL" id="CP042829">
    <property type="protein sequence ID" value="QFG02170.1"/>
    <property type="molecule type" value="Genomic_DNA"/>
</dbReference>
<dbReference type="RefSeq" id="WP_158066106.1">
    <property type="nucleotide sequence ID" value="NZ_CP042829.1"/>
</dbReference>